<reference evidence="7 8" key="1">
    <citation type="submission" date="2021-04" db="EMBL/GenBank/DDBJ databases">
        <authorList>
            <person name="De Guttry C."/>
            <person name="Zahm M."/>
            <person name="Klopp C."/>
            <person name="Cabau C."/>
            <person name="Louis A."/>
            <person name="Berthelot C."/>
            <person name="Parey E."/>
            <person name="Roest Crollius H."/>
            <person name="Montfort J."/>
            <person name="Robinson-Rechavi M."/>
            <person name="Bucao C."/>
            <person name="Bouchez O."/>
            <person name="Gislard M."/>
            <person name="Lluch J."/>
            <person name="Milhes M."/>
            <person name="Lampietro C."/>
            <person name="Lopez Roques C."/>
            <person name="Donnadieu C."/>
            <person name="Braasch I."/>
            <person name="Desvignes T."/>
            <person name="Postlethwait J."/>
            <person name="Bobe J."/>
            <person name="Wedekind C."/>
            <person name="Guiguen Y."/>
        </authorList>
    </citation>
    <scope>NUCLEOTIDE SEQUENCE [LARGE SCALE GENOMIC DNA]</scope>
    <source>
        <strain evidence="7">Cs_M1</strain>
        <tissue evidence="7">Blood</tissue>
    </source>
</reference>
<comment type="subcellular location">
    <subcellularLocation>
        <location evidence="1">Membrane</location>
        <topology evidence="1">Single-pass membrane protein</topology>
    </subcellularLocation>
</comment>
<dbReference type="EMBL" id="JAGTTL010000003">
    <property type="protein sequence ID" value="KAK6325728.1"/>
    <property type="molecule type" value="Genomic_DNA"/>
</dbReference>
<comment type="caution">
    <text evidence="7">The sequence shown here is derived from an EMBL/GenBank/DDBJ whole genome shotgun (WGS) entry which is preliminary data.</text>
</comment>
<sequence length="209" mass="23706">MLCQIVCQRPTNIFDKVDLKWTSMILIAADQEVNEDTGARAKMAAMARNISKDWSYLYERLFSKLSDEGFHDMWSIGGFLVVFIFCTIVITLTLAVIFSWCCGWCFDLPTLGSNKISVLLSPPELSRQKSMQTQTHILSKQSLSRQIYPSRSVMDPKHPIESVRNPESVPDVQNTEKSSKNKKLKAGSVKVKHKSRPASRIVRNRDVPV</sequence>
<accession>A0AAN8R6D2</accession>
<evidence type="ECO:0000256" key="4">
    <source>
        <dbReference type="ARBA" id="ARBA00023136"/>
    </source>
</evidence>
<dbReference type="Pfam" id="PF15831">
    <property type="entry name" value="SMIM5_18_22"/>
    <property type="match status" value="1"/>
</dbReference>
<evidence type="ECO:0000256" key="1">
    <source>
        <dbReference type="ARBA" id="ARBA00004167"/>
    </source>
</evidence>
<proteinExistence type="predicted"/>
<evidence type="ECO:0000256" key="3">
    <source>
        <dbReference type="ARBA" id="ARBA00022989"/>
    </source>
</evidence>
<protein>
    <submittedName>
        <fullName evidence="7">Uncharacterized protein</fullName>
    </submittedName>
</protein>
<evidence type="ECO:0000313" key="8">
    <source>
        <dbReference type="Proteomes" id="UP001356427"/>
    </source>
</evidence>
<feature type="compositionally biased region" description="Basic residues" evidence="5">
    <location>
        <begin position="180"/>
        <end position="197"/>
    </location>
</feature>
<keyword evidence="3 6" id="KW-1133">Transmembrane helix</keyword>
<keyword evidence="8" id="KW-1185">Reference proteome</keyword>
<dbReference type="Proteomes" id="UP001356427">
    <property type="component" value="Unassembled WGS sequence"/>
</dbReference>
<evidence type="ECO:0000313" key="7">
    <source>
        <dbReference type="EMBL" id="KAK6325728.1"/>
    </source>
</evidence>
<feature type="region of interest" description="Disordered" evidence="5">
    <location>
        <begin position="155"/>
        <end position="209"/>
    </location>
</feature>
<feature type="transmembrane region" description="Helical" evidence="6">
    <location>
        <begin position="74"/>
        <end position="100"/>
    </location>
</feature>
<keyword evidence="4 6" id="KW-0472">Membrane</keyword>
<dbReference type="GO" id="GO:0016020">
    <property type="term" value="C:membrane"/>
    <property type="evidence" value="ECO:0007669"/>
    <property type="project" value="UniProtKB-SubCell"/>
</dbReference>
<evidence type="ECO:0000256" key="6">
    <source>
        <dbReference type="SAM" id="Phobius"/>
    </source>
</evidence>
<evidence type="ECO:0000256" key="2">
    <source>
        <dbReference type="ARBA" id="ARBA00022692"/>
    </source>
</evidence>
<evidence type="ECO:0000256" key="5">
    <source>
        <dbReference type="SAM" id="MobiDB-lite"/>
    </source>
</evidence>
<name>A0AAN8R6D2_9TELE</name>
<dbReference type="AlphaFoldDB" id="A0AAN8R6D2"/>
<gene>
    <name evidence="7" type="ORF">J4Q44_G00050700</name>
</gene>
<organism evidence="7 8">
    <name type="scientific">Coregonus suidteri</name>
    <dbReference type="NCBI Taxonomy" id="861788"/>
    <lineage>
        <taxon>Eukaryota</taxon>
        <taxon>Metazoa</taxon>
        <taxon>Chordata</taxon>
        <taxon>Craniata</taxon>
        <taxon>Vertebrata</taxon>
        <taxon>Euteleostomi</taxon>
        <taxon>Actinopterygii</taxon>
        <taxon>Neopterygii</taxon>
        <taxon>Teleostei</taxon>
        <taxon>Protacanthopterygii</taxon>
        <taxon>Salmoniformes</taxon>
        <taxon>Salmonidae</taxon>
        <taxon>Coregoninae</taxon>
        <taxon>Coregonus</taxon>
    </lineage>
</organism>
<keyword evidence="2 6" id="KW-0812">Transmembrane</keyword>
<dbReference type="InterPro" id="IPR031671">
    <property type="entry name" value="SMIM5/18/22"/>
</dbReference>